<accession>A0A1B6LNL4</accession>
<dbReference type="AlphaFoldDB" id="A0A1B6LNL4"/>
<organism evidence="1">
    <name type="scientific">Graphocephala atropunctata</name>
    <dbReference type="NCBI Taxonomy" id="36148"/>
    <lineage>
        <taxon>Eukaryota</taxon>
        <taxon>Metazoa</taxon>
        <taxon>Ecdysozoa</taxon>
        <taxon>Arthropoda</taxon>
        <taxon>Hexapoda</taxon>
        <taxon>Insecta</taxon>
        <taxon>Pterygota</taxon>
        <taxon>Neoptera</taxon>
        <taxon>Paraneoptera</taxon>
        <taxon>Hemiptera</taxon>
        <taxon>Auchenorrhyncha</taxon>
        <taxon>Membracoidea</taxon>
        <taxon>Cicadellidae</taxon>
        <taxon>Cicadellinae</taxon>
        <taxon>Cicadellini</taxon>
        <taxon>Graphocephala</taxon>
    </lineage>
</organism>
<dbReference type="EMBL" id="GEBQ01014761">
    <property type="protein sequence ID" value="JAT25216.1"/>
    <property type="molecule type" value="Transcribed_RNA"/>
</dbReference>
<protein>
    <submittedName>
        <fullName evidence="1">Uncharacterized protein</fullName>
    </submittedName>
</protein>
<gene>
    <name evidence="1" type="ORF">g.46934</name>
</gene>
<name>A0A1B6LNL4_9HEMI</name>
<sequence length="119" mass="13617">MVESHIRYGLISWGTTSEANLNKILVFQKKAVRTLAGLGPTDSCREAFKSLKLLTVTSLYILAVVIYTKQLDLPRNEDIHSYYTRRAADYSLPIHQTTKFSKKTSLHCHKTSRTREETN</sequence>
<proteinExistence type="predicted"/>
<evidence type="ECO:0000313" key="1">
    <source>
        <dbReference type="EMBL" id="JAT25216.1"/>
    </source>
</evidence>
<reference evidence="1" key="1">
    <citation type="submission" date="2015-11" db="EMBL/GenBank/DDBJ databases">
        <title>De novo transcriptome assembly of four potential Pierce s Disease insect vectors from Arizona vineyards.</title>
        <authorList>
            <person name="Tassone E.E."/>
        </authorList>
    </citation>
    <scope>NUCLEOTIDE SEQUENCE</scope>
</reference>